<dbReference type="InterPro" id="IPR036638">
    <property type="entry name" value="HLH_DNA-bd_sf"/>
</dbReference>
<dbReference type="CDD" id="cd11406">
    <property type="entry name" value="bHLHzip_Max"/>
    <property type="match status" value="1"/>
</dbReference>
<accession>A0A4Z2CQN2</accession>
<evidence type="ECO:0000256" key="2">
    <source>
        <dbReference type="ARBA" id="ARBA00023015"/>
    </source>
</evidence>
<keyword evidence="7" id="KW-0175">Coiled coil</keyword>
<keyword evidence="4" id="KW-0010">Activator</keyword>
<feature type="compositionally biased region" description="Low complexity" evidence="8">
    <location>
        <begin position="240"/>
        <end position="290"/>
    </location>
</feature>
<dbReference type="EMBL" id="SKCS01000470">
    <property type="protein sequence ID" value="TNN06300.1"/>
    <property type="molecule type" value="Genomic_DNA"/>
</dbReference>
<proteinExistence type="inferred from homology"/>
<comment type="similarity">
    <text evidence="1">Belongs to the MAX family.</text>
</comment>
<dbReference type="GO" id="GO:0045944">
    <property type="term" value="P:positive regulation of transcription by RNA polymerase II"/>
    <property type="evidence" value="ECO:0007669"/>
    <property type="project" value="TreeGrafter"/>
</dbReference>
<comment type="caution">
    <text evidence="10">The sequence shown here is derived from an EMBL/GenBank/DDBJ whole genome shotgun (WGS) entry which is preliminary data.</text>
</comment>
<dbReference type="GO" id="GO:0046983">
    <property type="term" value="F:protein dimerization activity"/>
    <property type="evidence" value="ECO:0007669"/>
    <property type="project" value="InterPro"/>
</dbReference>
<feature type="region of interest" description="Disordered" evidence="8">
    <location>
        <begin position="324"/>
        <end position="393"/>
    </location>
</feature>
<dbReference type="GO" id="GO:0003677">
    <property type="term" value="F:DNA binding"/>
    <property type="evidence" value="ECO:0007669"/>
    <property type="project" value="UniProtKB-KW"/>
</dbReference>
<dbReference type="PANTHER" id="PTHR10328">
    <property type="entry name" value="PROTEIN MAX MYC-ASSOCIATED FACTOR X"/>
    <property type="match status" value="1"/>
</dbReference>
<name>A0A4Z2CQN2_SCHJA</name>
<evidence type="ECO:0000256" key="8">
    <source>
        <dbReference type="SAM" id="MobiDB-lite"/>
    </source>
</evidence>
<dbReference type="SUPFAM" id="SSF47459">
    <property type="entry name" value="HLH, helix-loop-helix DNA-binding domain"/>
    <property type="match status" value="1"/>
</dbReference>
<evidence type="ECO:0000256" key="7">
    <source>
        <dbReference type="SAM" id="Coils"/>
    </source>
</evidence>
<evidence type="ECO:0000259" key="9">
    <source>
        <dbReference type="PROSITE" id="PS50888"/>
    </source>
</evidence>
<organism evidence="10 11">
    <name type="scientific">Schistosoma japonicum</name>
    <name type="common">Blood fluke</name>
    <dbReference type="NCBI Taxonomy" id="6182"/>
    <lineage>
        <taxon>Eukaryota</taxon>
        <taxon>Metazoa</taxon>
        <taxon>Spiralia</taxon>
        <taxon>Lophotrochozoa</taxon>
        <taxon>Platyhelminthes</taxon>
        <taxon>Trematoda</taxon>
        <taxon>Digenea</taxon>
        <taxon>Strigeidida</taxon>
        <taxon>Schistosomatoidea</taxon>
        <taxon>Schistosomatidae</taxon>
        <taxon>Schistosoma</taxon>
    </lineage>
</organism>
<keyword evidence="2" id="KW-0805">Transcription regulation</keyword>
<dbReference type="AlphaFoldDB" id="A0A4Z2CQN2"/>
<keyword evidence="11" id="KW-1185">Reference proteome</keyword>
<dbReference type="OrthoDB" id="8964853at2759"/>
<evidence type="ECO:0000313" key="11">
    <source>
        <dbReference type="Proteomes" id="UP000311919"/>
    </source>
</evidence>
<keyword evidence="3" id="KW-0238">DNA-binding</keyword>
<dbReference type="SMART" id="SM00353">
    <property type="entry name" value="HLH"/>
    <property type="match status" value="1"/>
</dbReference>
<evidence type="ECO:0000313" key="10">
    <source>
        <dbReference type="EMBL" id="TNN06300.1"/>
    </source>
</evidence>
<dbReference type="PROSITE" id="PS50888">
    <property type="entry name" value="BHLH"/>
    <property type="match status" value="1"/>
</dbReference>
<dbReference type="Gene3D" id="4.10.280.10">
    <property type="entry name" value="Helix-loop-helix DNA-binding domain"/>
    <property type="match status" value="1"/>
</dbReference>
<evidence type="ECO:0000256" key="1">
    <source>
        <dbReference type="ARBA" id="ARBA00007628"/>
    </source>
</evidence>
<evidence type="ECO:0000256" key="4">
    <source>
        <dbReference type="ARBA" id="ARBA00023159"/>
    </source>
</evidence>
<sequence>MDLAKSAVSVLRFMLRGRGCASKVITCNLANKRDHHNQLERKRRASIKTSYNDLREVIPGLRGSKASRAVILQRAVECIEELVKLNRDHTVCVETLKRQNDLLDSRVQELQRLVQRMDGEETCNTPTSSSPPANTVCPNNNVALRLISSTASGVPMYRCMPQDALQSSISPECPGTAPGTEYVSSSHVPVLQSQKPILCTMASYSPSTLSRANTIMHFVTNTNTMSAVGTLATDSNTTSLVSSSHSAFSPSVSSSDGSSTGPARSLSQRSSPGGLSSSSNTSSNPTSRQSFRIDDDYSAVSREINSTGSLDNISTSVDGIIRSDIRPVRLQSRSSSSPSRPSSPPPILSTVPTLLPATRKSDSPIHSSAQSLNSGSCNLQSNLSGRPKRRKFR</sequence>
<evidence type="ECO:0000256" key="3">
    <source>
        <dbReference type="ARBA" id="ARBA00023125"/>
    </source>
</evidence>
<evidence type="ECO:0000256" key="5">
    <source>
        <dbReference type="ARBA" id="ARBA00023163"/>
    </source>
</evidence>
<dbReference type="PANTHER" id="PTHR10328:SF3">
    <property type="entry name" value="PROTEIN MAX"/>
    <property type="match status" value="1"/>
</dbReference>
<feature type="coiled-coil region" evidence="7">
    <location>
        <begin position="93"/>
        <end position="120"/>
    </location>
</feature>
<keyword evidence="6" id="KW-0539">Nucleus</keyword>
<feature type="region of interest" description="Disordered" evidence="8">
    <location>
        <begin position="240"/>
        <end position="295"/>
    </location>
</feature>
<dbReference type="InterPro" id="IPR011598">
    <property type="entry name" value="bHLH_dom"/>
</dbReference>
<dbReference type="GO" id="GO:0003700">
    <property type="term" value="F:DNA-binding transcription factor activity"/>
    <property type="evidence" value="ECO:0007669"/>
    <property type="project" value="TreeGrafter"/>
</dbReference>
<keyword evidence="5" id="KW-0804">Transcription</keyword>
<dbReference type="Pfam" id="PF00010">
    <property type="entry name" value="HLH"/>
    <property type="match status" value="1"/>
</dbReference>
<feature type="domain" description="BHLH" evidence="9">
    <location>
        <begin position="31"/>
        <end position="82"/>
    </location>
</feature>
<dbReference type="STRING" id="6182.A0A4Z2CQN2"/>
<feature type="compositionally biased region" description="Polar residues" evidence="8">
    <location>
        <begin position="364"/>
        <end position="384"/>
    </location>
</feature>
<dbReference type="GO" id="GO:0090575">
    <property type="term" value="C:RNA polymerase II transcription regulator complex"/>
    <property type="evidence" value="ECO:0007669"/>
    <property type="project" value="TreeGrafter"/>
</dbReference>
<dbReference type="Proteomes" id="UP000311919">
    <property type="component" value="Unassembled WGS sequence"/>
</dbReference>
<gene>
    <name evidence="10" type="ORF">EWB00_008469</name>
</gene>
<reference evidence="10 11" key="1">
    <citation type="submission" date="2019-03" db="EMBL/GenBank/DDBJ databases">
        <title>An improved genome assembly of the fluke Schistosoma japonicum.</title>
        <authorList>
            <person name="Hu W."/>
            <person name="Luo F."/>
            <person name="Yin M."/>
            <person name="Mo X."/>
            <person name="Sun C."/>
            <person name="Wu Q."/>
            <person name="Zhu B."/>
            <person name="Xiang M."/>
            <person name="Wang J."/>
            <person name="Wang Y."/>
            <person name="Zhang T."/>
            <person name="Xu B."/>
            <person name="Zheng H."/>
            <person name="Feng Z."/>
        </authorList>
    </citation>
    <scope>NUCLEOTIDE SEQUENCE [LARGE SCALE GENOMIC DNA]</scope>
    <source>
        <strain evidence="10">HuSjv2</strain>
        <tissue evidence="10">Worms</tissue>
    </source>
</reference>
<evidence type="ECO:0000256" key="6">
    <source>
        <dbReference type="ARBA" id="ARBA00023242"/>
    </source>
</evidence>
<protein>
    <submittedName>
        <fullName evidence="10">Protein max</fullName>
    </submittedName>
</protein>